<gene>
    <name evidence="1" type="ORF">SCALIN_C04_0356</name>
</gene>
<reference evidence="2" key="1">
    <citation type="journal article" date="2017" name="Environ. Microbiol. Rep.">
        <title>Genetic Diversity of Marine Anaerobic Ammonium-Oxidizing Bacteria as Revealed by Genomic and Proteomic Analyses of 'Candidatus Scalindua japonica'.</title>
        <authorList>
            <person name="Oshiki M."/>
            <person name="Mizuto K."/>
            <person name="Kimura Z."/>
            <person name="Kindaichi T."/>
            <person name="Satoh H."/>
            <person name="Okabe S."/>
        </authorList>
    </citation>
    <scope>NUCLEOTIDE SEQUENCE [LARGE SCALE GENOMIC DNA]</scope>
    <source>
        <strain evidence="2">husup-a2</strain>
    </source>
</reference>
<proteinExistence type="predicted"/>
<sequence>MARDEIINAVEKETGSSIEAIKEERGDKRHITMDLLYRIGGLKGREIGDIFDIDYSTVSVSRKRLRNKIQKDRDLKRLLSRIEAKLSMIKIDP</sequence>
<evidence type="ECO:0000313" key="1">
    <source>
        <dbReference type="EMBL" id="GAX59868.1"/>
    </source>
</evidence>
<comment type="caution">
    <text evidence="1">The sequence shown here is derived from an EMBL/GenBank/DDBJ whole genome shotgun (WGS) entry which is preliminary data.</text>
</comment>
<dbReference type="Gene3D" id="1.10.1750.10">
    <property type="match status" value="1"/>
</dbReference>
<keyword evidence="2" id="KW-1185">Reference proteome</keyword>
<dbReference type="RefSeq" id="WP_096892995.1">
    <property type="nucleotide sequence ID" value="NZ_BAOS01000004.1"/>
</dbReference>
<dbReference type="OrthoDB" id="9901248at2"/>
<organism evidence="1 2">
    <name type="scientific">Candidatus Scalindua japonica</name>
    <dbReference type="NCBI Taxonomy" id="1284222"/>
    <lineage>
        <taxon>Bacteria</taxon>
        <taxon>Pseudomonadati</taxon>
        <taxon>Planctomycetota</taxon>
        <taxon>Candidatus Brocadiia</taxon>
        <taxon>Candidatus Brocadiales</taxon>
        <taxon>Candidatus Scalinduaceae</taxon>
        <taxon>Candidatus Scalindua</taxon>
    </lineage>
</organism>
<dbReference type="Proteomes" id="UP000218542">
    <property type="component" value="Unassembled WGS sequence"/>
</dbReference>
<name>A0A286TVF7_9BACT</name>
<protein>
    <recommendedName>
        <fullName evidence="3">Chromosomal replication initiator DnaA C-terminal domain-containing protein</fullName>
    </recommendedName>
</protein>
<accession>A0A286TVF7</accession>
<evidence type="ECO:0000313" key="2">
    <source>
        <dbReference type="Proteomes" id="UP000218542"/>
    </source>
</evidence>
<dbReference type="GO" id="GO:0043565">
    <property type="term" value="F:sequence-specific DNA binding"/>
    <property type="evidence" value="ECO:0007669"/>
    <property type="project" value="InterPro"/>
</dbReference>
<dbReference type="AlphaFoldDB" id="A0A286TVF7"/>
<dbReference type="InterPro" id="IPR010921">
    <property type="entry name" value="Trp_repressor/repl_initiator"/>
</dbReference>
<dbReference type="SUPFAM" id="SSF48295">
    <property type="entry name" value="TrpR-like"/>
    <property type="match status" value="1"/>
</dbReference>
<dbReference type="EMBL" id="BAOS01000004">
    <property type="protein sequence ID" value="GAX59868.1"/>
    <property type="molecule type" value="Genomic_DNA"/>
</dbReference>
<evidence type="ECO:0008006" key="3">
    <source>
        <dbReference type="Google" id="ProtNLM"/>
    </source>
</evidence>